<dbReference type="EMBL" id="GEBQ01026924">
    <property type="protein sequence ID" value="JAT13053.1"/>
    <property type="molecule type" value="Transcribed_RNA"/>
</dbReference>
<dbReference type="InterPro" id="IPR039259">
    <property type="entry name" value="Protein_maelstrom"/>
</dbReference>
<evidence type="ECO:0000256" key="12">
    <source>
        <dbReference type="SAM" id="MobiDB-lite"/>
    </source>
</evidence>
<dbReference type="Pfam" id="PF09011">
    <property type="entry name" value="HMG_box_2"/>
    <property type="match status" value="1"/>
</dbReference>
<accession>A0A1B6KNM8</accession>
<evidence type="ECO:0000313" key="15">
    <source>
        <dbReference type="EMBL" id="JAT25391.1"/>
    </source>
</evidence>
<keyword evidence="5" id="KW-0963">Cytoplasm</keyword>
<dbReference type="Gene3D" id="1.10.30.10">
    <property type="entry name" value="High mobility group box domain"/>
    <property type="match status" value="1"/>
</dbReference>
<evidence type="ECO:0000313" key="14">
    <source>
        <dbReference type="EMBL" id="JAT13053.1"/>
    </source>
</evidence>
<keyword evidence="10" id="KW-0469">Meiosis</keyword>
<dbReference type="AlphaFoldDB" id="A0A1B6KNM8"/>
<dbReference type="GO" id="GO:0060964">
    <property type="term" value="P:regulation of miRNA-mediated gene silencing"/>
    <property type="evidence" value="ECO:0007669"/>
    <property type="project" value="InterPro"/>
</dbReference>
<dbReference type="EMBL" id="GEBQ01014586">
    <property type="protein sequence ID" value="JAT25391.1"/>
    <property type="molecule type" value="Transcribed_RNA"/>
</dbReference>
<evidence type="ECO:0000256" key="7">
    <source>
        <dbReference type="ARBA" id="ARBA00023125"/>
    </source>
</evidence>
<evidence type="ECO:0000256" key="4">
    <source>
        <dbReference type="ARBA" id="ARBA00022473"/>
    </source>
</evidence>
<evidence type="ECO:0000259" key="13">
    <source>
        <dbReference type="PROSITE" id="PS50118"/>
    </source>
</evidence>
<evidence type="ECO:0000256" key="8">
    <source>
        <dbReference type="ARBA" id="ARBA00023158"/>
    </source>
</evidence>
<keyword evidence="4" id="KW-0217">Developmental protein</keyword>
<evidence type="ECO:0000256" key="2">
    <source>
        <dbReference type="ARBA" id="ARBA00004496"/>
    </source>
</evidence>
<comment type="subcellular location">
    <subcellularLocation>
        <location evidence="2">Cytoplasm</location>
    </subcellularLocation>
    <subcellularLocation>
        <location evidence="1">Nucleus</location>
    </subcellularLocation>
</comment>
<feature type="domain" description="HMG box" evidence="13">
    <location>
        <begin position="4"/>
        <end position="74"/>
    </location>
</feature>
<name>A0A1B6KNM8_9HEMI</name>
<evidence type="ECO:0000256" key="1">
    <source>
        <dbReference type="ARBA" id="ARBA00004123"/>
    </source>
</evidence>
<dbReference type="InterPro" id="IPR009071">
    <property type="entry name" value="HMG_box_dom"/>
</dbReference>
<feature type="compositionally biased region" description="Basic and acidic residues" evidence="12">
    <location>
        <begin position="356"/>
        <end position="374"/>
    </location>
</feature>
<dbReference type="SUPFAM" id="SSF47095">
    <property type="entry name" value="HMG-box"/>
    <property type="match status" value="1"/>
</dbReference>
<dbReference type="PROSITE" id="PS50118">
    <property type="entry name" value="HMG_BOX_2"/>
    <property type="match status" value="1"/>
</dbReference>
<dbReference type="GO" id="GO:0034587">
    <property type="term" value="P:piRNA processing"/>
    <property type="evidence" value="ECO:0007669"/>
    <property type="project" value="TreeGrafter"/>
</dbReference>
<evidence type="ECO:0000256" key="3">
    <source>
        <dbReference type="ARBA" id="ARBA00007057"/>
    </source>
</evidence>
<dbReference type="SMART" id="SM00398">
    <property type="entry name" value="HMG"/>
    <property type="match status" value="1"/>
</dbReference>
<dbReference type="GO" id="GO:0030154">
    <property type="term" value="P:cell differentiation"/>
    <property type="evidence" value="ECO:0007669"/>
    <property type="project" value="UniProtKB-KW"/>
</dbReference>
<keyword evidence="9 11" id="KW-0539">Nucleus</keyword>
<proteinExistence type="inferred from homology"/>
<dbReference type="CDD" id="cd21992">
    <property type="entry name" value="HMG-box_MAEL"/>
    <property type="match status" value="1"/>
</dbReference>
<feature type="region of interest" description="Disordered" evidence="12">
    <location>
        <begin position="421"/>
        <end position="451"/>
    </location>
</feature>
<evidence type="ECO:0000256" key="5">
    <source>
        <dbReference type="ARBA" id="ARBA00022490"/>
    </source>
</evidence>
<dbReference type="EMBL" id="GEBQ01012899">
    <property type="protein sequence ID" value="JAT27078.1"/>
    <property type="molecule type" value="Transcribed_RNA"/>
</dbReference>
<evidence type="ECO:0000256" key="9">
    <source>
        <dbReference type="ARBA" id="ARBA00023242"/>
    </source>
</evidence>
<dbReference type="Pfam" id="PF13017">
    <property type="entry name" value="Maelstrom"/>
    <property type="match status" value="1"/>
</dbReference>
<keyword evidence="6" id="KW-0221">Differentiation</keyword>
<evidence type="ECO:0000313" key="16">
    <source>
        <dbReference type="EMBL" id="JAT27078.1"/>
    </source>
</evidence>
<dbReference type="GO" id="GO:0045892">
    <property type="term" value="P:negative regulation of DNA-templated transcription"/>
    <property type="evidence" value="ECO:0007669"/>
    <property type="project" value="TreeGrafter"/>
</dbReference>
<feature type="DNA-binding region" description="HMG box" evidence="11">
    <location>
        <begin position="4"/>
        <end position="74"/>
    </location>
</feature>
<dbReference type="PANTHER" id="PTHR21358">
    <property type="entry name" value="PROTEIN MAELSTROM HOMOLOG"/>
    <property type="match status" value="1"/>
</dbReference>
<dbReference type="GO" id="GO:0007283">
    <property type="term" value="P:spermatogenesis"/>
    <property type="evidence" value="ECO:0007669"/>
    <property type="project" value="TreeGrafter"/>
</dbReference>
<comment type="similarity">
    <text evidence="3">Belongs to the maelstrom family.</text>
</comment>
<evidence type="ECO:0000256" key="10">
    <source>
        <dbReference type="ARBA" id="ARBA00023254"/>
    </source>
</evidence>
<dbReference type="PANTHER" id="PTHR21358:SF4">
    <property type="entry name" value="PROTEIN MAELSTROM HOMOLOG"/>
    <property type="match status" value="1"/>
</dbReference>
<evidence type="ECO:0000256" key="11">
    <source>
        <dbReference type="PROSITE-ProRule" id="PRU00267"/>
    </source>
</evidence>
<dbReference type="GO" id="GO:0043186">
    <property type="term" value="C:P granule"/>
    <property type="evidence" value="ECO:0007669"/>
    <property type="project" value="TreeGrafter"/>
</dbReference>
<dbReference type="GO" id="GO:0005634">
    <property type="term" value="C:nucleus"/>
    <property type="evidence" value="ECO:0007669"/>
    <property type="project" value="UniProtKB-SubCell"/>
</dbReference>
<feature type="region of interest" description="Disordered" evidence="12">
    <location>
        <begin position="356"/>
        <end position="397"/>
    </location>
</feature>
<evidence type="ECO:0000256" key="6">
    <source>
        <dbReference type="ARBA" id="ARBA00022782"/>
    </source>
</evidence>
<dbReference type="GO" id="GO:0007140">
    <property type="term" value="P:male meiotic nuclear division"/>
    <property type="evidence" value="ECO:0007669"/>
    <property type="project" value="TreeGrafter"/>
</dbReference>
<organism evidence="14">
    <name type="scientific">Graphocephala atropunctata</name>
    <dbReference type="NCBI Taxonomy" id="36148"/>
    <lineage>
        <taxon>Eukaryota</taxon>
        <taxon>Metazoa</taxon>
        <taxon>Ecdysozoa</taxon>
        <taxon>Arthropoda</taxon>
        <taxon>Hexapoda</taxon>
        <taxon>Insecta</taxon>
        <taxon>Pterygota</taxon>
        <taxon>Neoptera</taxon>
        <taxon>Paraneoptera</taxon>
        <taxon>Hemiptera</taxon>
        <taxon>Auchenorrhyncha</taxon>
        <taxon>Membracoidea</taxon>
        <taxon>Cicadellidae</taxon>
        <taxon>Cicadellinae</taxon>
        <taxon>Cicadellini</taxon>
        <taxon>Graphocephala</taxon>
    </lineage>
</organism>
<gene>
    <name evidence="15" type="ORF">g.24399</name>
    <name evidence="14" type="ORF">g.24401</name>
    <name evidence="16" type="ORF">g.24403</name>
</gene>
<reference evidence="14" key="1">
    <citation type="submission" date="2015-11" db="EMBL/GenBank/DDBJ databases">
        <title>De novo transcriptome assembly of four potential Pierce s Disease insect vectors from Arizona vineyards.</title>
        <authorList>
            <person name="Tassone E.E."/>
        </authorList>
    </citation>
    <scope>NUCLEOTIDE SEQUENCE</scope>
</reference>
<dbReference type="InterPro" id="IPR036910">
    <property type="entry name" value="HMG_box_dom_sf"/>
</dbReference>
<dbReference type="GO" id="GO:0043565">
    <property type="term" value="F:sequence-specific DNA binding"/>
    <property type="evidence" value="ECO:0007669"/>
    <property type="project" value="TreeGrafter"/>
</dbReference>
<sequence length="451" mass="51367">MPKKKQPRNAFFYFMMDYKARCERNGERFPNGLRDVQIEAGPEWDALPANEKKKYQDMAKDEKSKSKGEAVKVTCWHTPFKVVDDQIDEQERSKHEMNNYIENKIQSLSTVKLLAEQKFYLIHVNYFCISEGECHHPAELAISEFSIREGVTNVFNTIIEPGIPLGYRHEALQKAEKSHKIPIENNGGEKDFCKILSHVKSFLEPGRVANGGVYPPMYTVEDLIILNTSITAVKSVMKNLLDAGMVEENLFPIYSLEKLFLELRRAVRQLNDEEDLASIPEISVVKSELEKDIFNLQGNIACQFHYNEEAVENCSKSFVQRWAYMICDHCCLGLEIPVIQGKHIPLNADVNFQQRRLEEQEQKPTPKSRIDRSSKPPATTYSWVPREQDPLPRPQKTADLAAMLPPRNEFGFASEEDFPSIALGRGRGRVNQRGNGRGGNGTLSFAAATKK</sequence>
<protein>
    <recommendedName>
        <fullName evidence="13">HMG box domain-containing protein</fullName>
    </recommendedName>
</protein>
<dbReference type="InterPro" id="IPR024970">
    <property type="entry name" value="Maelstrom"/>
</dbReference>
<keyword evidence="8" id="KW-0943">RNA-mediated gene silencing</keyword>
<keyword evidence="7 11" id="KW-0238">DNA-binding</keyword>